<protein>
    <submittedName>
        <fullName evidence="2">Uncharacterized protein</fullName>
    </submittedName>
</protein>
<proteinExistence type="predicted"/>
<keyword evidence="3" id="KW-1185">Reference proteome</keyword>
<dbReference type="InParanoid" id="A0A409VJW6"/>
<sequence length="231" mass="26783">MPETAAVEHAQACYITFWPDMTMASNQSTPPPSTHTKPLLEDPPAPSPLSTSSSDTENFESDSESKGSSTASKTYYKTNLSKKQRRLLKHPYERHKTQEHRYKTRTLLSHKYEHKIFTEAERTSMNKAKRRVIYVYSLEKYVDDLYVQLERNKKWTYPRREVDTYKGVHSSTIRRLCIHDLHNPISDETKAMMASLEGDCIIRRTKIAQIKNAIQQQIADLKDILHTPTPD</sequence>
<evidence type="ECO:0000256" key="1">
    <source>
        <dbReference type="SAM" id="MobiDB-lite"/>
    </source>
</evidence>
<name>A0A409VJW6_9AGAR</name>
<comment type="caution">
    <text evidence="2">The sequence shown here is derived from an EMBL/GenBank/DDBJ whole genome shotgun (WGS) entry which is preliminary data.</text>
</comment>
<feature type="region of interest" description="Disordered" evidence="1">
    <location>
        <begin position="23"/>
        <end position="77"/>
    </location>
</feature>
<dbReference type="Proteomes" id="UP000284706">
    <property type="component" value="Unassembled WGS sequence"/>
</dbReference>
<accession>A0A409VJW6</accession>
<evidence type="ECO:0000313" key="3">
    <source>
        <dbReference type="Proteomes" id="UP000284706"/>
    </source>
</evidence>
<evidence type="ECO:0000313" key="2">
    <source>
        <dbReference type="EMBL" id="PPQ66506.1"/>
    </source>
</evidence>
<feature type="compositionally biased region" description="Polar residues" evidence="1">
    <location>
        <begin position="66"/>
        <end position="77"/>
    </location>
</feature>
<dbReference type="AlphaFoldDB" id="A0A409VJW6"/>
<dbReference type="EMBL" id="NHYE01005629">
    <property type="protein sequence ID" value="PPQ66506.1"/>
    <property type="molecule type" value="Genomic_DNA"/>
</dbReference>
<reference evidence="2 3" key="1">
    <citation type="journal article" date="2018" name="Evol. Lett.">
        <title>Horizontal gene cluster transfer increased hallucinogenic mushroom diversity.</title>
        <authorList>
            <person name="Reynolds H.T."/>
            <person name="Vijayakumar V."/>
            <person name="Gluck-Thaler E."/>
            <person name="Korotkin H.B."/>
            <person name="Matheny P.B."/>
            <person name="Slot J.C."/>
        </authorList>
    </citation>
    <scope>NUCLEOTIDE SEQUENCE [LARGE SCALE GENOMIC DNA]</scope>
    <source>
        <strain evidence="2 3">SRW20</strain>
    </source>
</reference>
<organism evidence="2 3">
    <name type="scientific">Gymnopilus dilepis</name>
    <dbReference type="NCBI Taxonomy" id="231916"/>
    <lineage>
        <taxon>Eukaryota</taxon>
        <taxon>Fungi</taxon>
        <taxon>Dikarya</taxon>
        <taxon>Basidiomycota</taxon>
        <taxon>Agaricomycotina</taxon>
        <taxon>Agaricomycetes</taxon>
        <taxon>Agaricomycetidae</taxon>
        <taxon>Agaricales</taxon>
        <taxon>Agaricineae</taxon>
        <taxon>Hymenogastraceae</taxon>
        <taxon>Gymnopilus</taxon>
    </lineage>
</organism>
<gene>
    <name evidence="2" type="ORF">CVT26_011194</name>
</gene>